<keyword evidence="9" id="KW-0032">Aminotransferase</keyword>
<feature type="domain" description="Protein kinase" evidence="8">
    <location>
        <begin position="42"/>
        <end position="235"/>
    </location>
</feature>
<sequence>MLKNGAGLTPFFGKFKPTRIVSKENNASFMDYKMLEKSTDKFHQGNILGEGGFGCVYKAQFDDGSFVAVKKLDCKNQDAEKEFQDEVDLLHKFKFPNIISLLGFSSENGSRGLEYLHEHCNPPVIHRDMKSSNILLDSNFNAKVTIMLLSFSAMYYLLEFTFFPFRLDIALGFRSCSKLTYKSNVYAFGVEMLEILLGRKPMEKLAPAHCQSIVTWAMPKLTDRSKLPDIVDPVI</sequence>
<dbReference type="GO" id="GO:0008483">
    <property type="term" value="F:transaminase activity"/>
    <property type="evidence" value="ECO:0007669"/>
    <property type="project" value="UniProtKB-KW"/>
</dbReference>
<dbReference type="Pfam" id="PF00069">
    <property type="entry name" value="Pkinase"/>
    <property type="match status" value="1"/>
</dbReference>
<proteinExistence type="inferred from homology"/>
<keyword evidence="1 7" id="KW-0723">Serine/threonine-protein kinase</keyword>
<dbReference type="InterPro" id="IPR008271">
    <property type="entry name" value="Ser/Thr_kinase_AS"/>
</dbReference>
<accession>A0A6A2XD02</accession>
<gene>
    <name evidence="9" type="ORF">F3Y22_tig00112673pilonHSYRG00135</name>
</gene>
<evidence type="ECO:0000256" key="2">
    <source>
        <dbReference type="ARBA" id="ARBA00022679"/>
    </source>
</evidence>
<dbReference type="Gene3D" id="3.30.200.20">
    <property type="entry name" value="Phosphorylase Kinase, domain 1"/>
    <property type="match status" value="1"/>
</dbReference>
<comment type="similarity">
    <text evidence="7">Belongs to the protein kinase superfamily.</text>
</comment>
<dbReference type="PANTHER" id="PTHR47989:SF27">
    <property type="entry name" value="PROTEIN KINASE DOMAIN-CONTAINING PROTEIN"/>
    <property type="match status" value="1"/>
</dbReference>
<dbReference type="PROSITE" id="PS00107">
    <property type="entry name" value="PROTEIN_KINASE_ATP"/>
    <property type="match status" value="1"/>
</dbReference>
<dbReference type="EMBL" id="VEPZ02001628">
    <property type="protein sequence ID" value="KAE8665145.1"/>
    <property type="molecule type" value="Genomic_DNA"/>
</dbReference>
<organism evidence="9 10">
    <name type="scientific">Hibiscus syriacus</name>
    <name type="common">Rose of Sharon</name>
    <dbReference type="NCBI Taxonomy" id="106335"/>
    <lineage>
        <taxon>Eukaryota</taxon>
        <taxon>Viridiplantae</taxon>
        <taxon>Streptophyta</taxon>
        <taxon>Embryophyta</taxon>
        <taxon>Tracheophyta</taxon>
        <taxon>Spermatophyta</taxon>
        <taxon>Magnoliopsida</taxon>
        <taxon>eudicotyledons</taxon>
        <taxon>Gunneridae</taxon>
        <taxon>Pentapetalae</taxon>
        <taxon>rosids</taxon>
        <taxon>malvids</taxon>
        <taxon>Malvales</taxon>
        <taxon>Malvaceae</taxon>
        <taxon>Malvoideae</taxon>
        <taxon>Hibiscus</taxon>
    </lineage>
</organism>
<dbReference type="PROSITE" id="PS00108">
    <property type="entry name" value="PROTEIN_KINASE_ST"/>
    <property type="match status" value="1"/>
</dbReference>
<dbReference type="SMART" id="SM00220">
    <property type="entry name" value="S_TKc"/>
    <property type="match status" value="1"/>
</dbReference>
<keyword evidence="3 6" id="KW-0547">Nucleotide-binding</keyword>
<dbReference type="InterPro" id="IPR011009">
    <property type="entry name" value="Kinase-like_dom_sf"/>
</dbReference>
<dbReference type="InterPro" id="IPR017441">
    <property type="entry name" value="Protein_kinase_ATP_BS"/>
</dbReference>
<evidence type="ECO:0000313" key="10">
    <source>
        <dbReference type="Proteomes" id="UP000436088"/>
    </source>
</evidence>
<name>A0A6A2XD02_HIBSY</name>
<evidence type="ECO:0000256" key="7">
    <source>
        <dbReference type="RuleBase" id="RU000304"/>
    </source>
</evidence>
<feature type="binding site" evidence="6">
    <location>
        <position position="71"/>
    </location>
    <ligand>
        <name>ATP</name>
        <dbReference type="ChEBI" id="CHEBI:30616"/>
    </ligand>
</feature>
<evidence type="ECO:0000256" key="4">
    <source>
        <dbReference type="ARBA" id="ARBA00022777"/>
    </source>
</evidence>
<keyword evidence="10" id="KW-1185">Reference proteome</keyword>
<keyword evidence="5 6" id="KW-0067">ATP-binding</keyword>
<dbReference type="Gene3D" id="1.10.510.10">
    <property type="entry name" value="Transferase(Phosphotransferase) domain 1"/>
    <property type="match status" value="1"/>
</dbReference>
<evidence type="ECO:0000256" key="5">
    <source>
        <dbReference type="ARBA" id="ARBA00022840"/>
    </source>
</evidence>
<dbReference type="PROSITE" id="PS50011">
    <property type="entry name" value="PROTEIN_KINASE_DOM"/>
    <property type="match status" value="1"/>
</dbReference>
<dbReference type="Proteomes" id="UP000436088">
    <property type="component" value="Unassembled WGS sequence"/>
</dbReference>
<dbReference type="GO" id="GO:0004674">
    <property type="term" value="F:protein serine/threonine kinase activity"/>
    <property type="evidence" value="ECO:0007669"/>
    <property type="project" value="UniProtKB-KW"/>
</dbReference>
<keyword evidence="4" id="KW-0418">Kinase</keyword>
<dbReference type="Pfam" id="PF07714">
    <property type="entry name" value="PK_Tyr_Ser-Thr"/>
    <property type="match status" value="1"/>
</dbReference>
<reference evidence="9" key="1">
    <citation type="submission" date="2019-09" db="EMBL/GenBank/DDBJ databases">
        <title>Draft genome information of white flower Hibiscus syriacus.</title>
        <authorList>
            <person name="Kim Y.-M."/>
        </authorList>
    </citation>
    <scope>NUCLEOTIDE SEQUENCE [LARGE SCALE GENOMIC DNA]</scope>
    <source>
        <strain evidence="9">YM2019G1</strain>
    </source>
</reference>
<keyword evidence="2" id="KW-0808">Transferase</keyword>
<dbReference type="AlphaFoldDB" id="A0A6A2XD02"/>
<evidence type="ECO:0000256" key="6">
    <source>
        <dbReference type="PROSITE-ProRule" id="PRU10141"/>
    </source>
</evidence>
<dbReference type="InterPro" id="IPR001245">
    <property type="entry name" value="Ser-Thr/Tyr_kinase_cat_dom"/>
</dbReference>
<dbReference type="GO" id="GO:0005524">
    <property type="term" value="F:ATP binding"/>
    <property type="evidence" value="ECO:0007669"/>
    <property type="project" value="UniProtKB-UniRule"/>
</dbReference>
<dbReference type="InterPro" id="IPR000719">
    <property type="entry name" value="Prot_kinase_dom"/>
</dbReference>
<dbReference type="SUPFAM" id="SSF56112">
    <property type="entry name" value="Protein kinase-like (PK-like)"/>
    <property type="match status" value="1"/>
</dbReference>
<evidence type="ECO:0000256" key="3">
    <source>
        <dbReference type="ARBA" id="ARBA00022741"/>
    </source>
</evidence>
<evidence type="ECO:0000259" key="8">
    <source>
        <dbReference type="PROSITE" id="PS50011"/>
    </source>
</evidence>
<protein>
    <submittedName>
        <fullName evidence="9">Aspartate aminotransferase</fullName>
    </submittedName>
</protein>
<dbReference type="PANTHER" id="PTHR47989">
    <property type="entry name" value="OS01G0750732 PROTEIN"/>
    <property type="match status" value="1"/>
</dbReference>
<comment type="caution">
    <text evidence="9">The sequence shown here is derived from an EMBL/GenBank/DDBJ whole genome shotgun (WGS) entry which is preliminary data.</text>
</comment>
<evidence type="ECO:0000256" key="1">
    <source>
        <dbReference type="ARBA" id="ARBA00022527"/>
    </source>
</evidence>
<evidence type="ECO:0000313" key="9">
    <source>
        <dbReference type="EMBL" id="KAE8665145.1"/>
    </source>
</evidence>